<gene>
    <name evidence="8" type="ordered locus">Mnod_8076</name>
</gene>
<evidence type="ECO:0000256" key="3">
    <source>
        <dbReference type="ARBA" id="ARBA00022989"/>
    </source>
</evidence>
<dbReference type="Gene3D" id="1.20.1560.10">
    <property type="entry name" value="ABC transporter type 1, transmembrane domain"/>
    <property type="match status" value="1"/>
</dbReference>
<evidence type="ECO:0000256" key="1">
    <source>
        <dbReference type="ARBA" id="ARBA00004651"/>
    </source>
</evidence>
<keyword evidence="8" id="KW-0614">Plasmid</keyword>
<dbReference type="InterPro" id="IPR036640">
    <property type="entry name" value="ABC1_TM_sf"/>
</dbReference>
<evidence type="ECO:0000256" key="2">
    <source>
        <dbReference type="ARBA" id="ARBA00022692"/>
    </source>
</evidence>
<keyword evidence="2 6" id="KW-0812">Transmembrane</keyword>
<reference evidence="9" key="1">
    <citation type="submission" date="2009-01" db="EMBL/GenBank/DDBJ databases">
        <title>Complete sequence of plasmid 2 of Methylobacterium nodulans ORS 2060.</title>
        <authorList>
            <consortium name="US DOE Joint Genome Institute"/>
            <person name="Lucas S."/>
            <person name="Copeland A."/>
            <person name="Lapidus A."/>
            <person name="Glavina del Rio T."/>
            <person name="Dalin E."/>
            <person name="Tice H."/>
            <person name="Bruce D."/>
            <person name="Goodwin L."/>
            <person name="Pitluck S."/>
            <person name="Sims D."/>
            <person name="Brettin T."/>
            <person name="Detter J.C."/>
            <person name="Han C."/>
            <person name="Larimer F."/>
            <person name="Land M."/>
            <person name="Hauser L."/>
            <person name="Kyrpides N."/>
            <person name="Ivanova N."/>
            <person name="Marx C.J."/>
            <person name="Richardson P."/>
        </authorList>
    </citation>
    <scope>NUCLEOTIDE SEQUENCE [LARGE SCALE GENOMIC DNA]</scope>
    <source>
        <strain evidence="9">LMG 21967 / CNCM I-2342 / ORS 2060</strain>
        <plasmid evidence="9">Plasmid pMNOD02</plasmid>
    </source>
</reference>
<dbReference type="HOGENOM" id="CLU_070303_0_0_5"/>
<feature type="region of interest" description="Disordered" evidence="5">
    <location>
        <begin position="1"/>
        <end position="30"/>
    </location>
</feature>
<evidence type="ECO:0000259" key="7">
    <source>
        <dbReference type="PROSITE" id="PS50929"/>
    </source>
</evidence>
<feature type="transmembrane region" description="Helical" evidence="6">
    <location>
        <begin position="49"/>
        <end position="68"/>
    </location>
</feature>
<evidence type="ECO:0000256" key="6">
    <source>
        <dbReference type="SAM" id="Phobius"/>
    </source>
</evidence>
<dbReference type="GO" id="GO:0005524">
    <property type="term" value="F:ATP binding"/>
    <property type="evidence" value="ECO:0007669"/>
    <property type="project" value="InterPro"/>
</dbReference>
<organism evidence="8 9">
    <name type="scientific">Methylobacterium nodulans (strain LMG 21967 / CNCM I-2342 / ORS 2060)</name>
    <dbReference type="NCBI Taxonomy" id="460265"/>
    <lineage>
        <taxon>Bacteria</taxon>
        <taxon>Pseudomonadati</taxon>
        <taxon>Pseudomonadota</taxon>
        <taxon>Alphaproteobacteria</taxon>
        <taxon>Hyphomicrobiales</taxon>
        <taxon>Methylobacteriaceae</taxon>
        <taxon>Methylobacterium</taxon>
    </lineage>
</organism>
<dbReference type="SUPFAM" id="SSF90123">
    <property type="entry name" value="ABC transporter transmembrane region"/>
    <property type="match status" value="1"/>
</dbReference>
<proteinExistence type="predicted"/>
<geneLocation type="plasmid" evidence="8 9">
    <name>pMNOD02</name>
</geneLocation>
<dbReference type="KEGG" id="mno:Mnod_8076"/>
<evidence type="ECO:0000313" key="9">
    <source>
        <dbReference type="Proteomes" id="UP000008207"/>
    </source>
</evidence>
<evidence type="ECO:0000313" key="8">
    <source>
        <dbReference type="EMBL" id="ACL63064.1"/>
    </source>
</evidence>
<feature type="transmembrane region" description="Helical" evidence="6">
    <location>
        <begin position="182"/>
        <end position="207"/>
    </location>
</feature>
<keyword evidence="9" id="KW-1185">Reference proteome</keyword>
<name>B8IX23_METNO</name>
<feature type="domain" description="ABC transmembrane type-1" evidence="7">
    <location>
        <begin position="53"/>
        <end position="323"/>
    </location>
</feature>
<feature type="transmembrane region" description="Helical" evidence="6">
    <location>
        <begin position="89"/>
        <end position="110"/>
    </location>
</feature>
<dbReference type="GO" id="GO:0140359">
    <property type="term" value="F:ABC-type transporter activity"/>
    <property type="evidence" value="ECO:0007669"/>
    <property type="project" value="InterPro"/>
</dbReference>
<dbReference type="GO" id="GO:0005886">
    <property type="term" value="C:plasma membrane"/>
    <property type="evidence" value="ECO:0007669"/>
    <property type="project" value="UniProtKB-SubCell"/>
</dbReference>
<dbReference type="AlphaFoldDB" id="B8IX23"/>
<dbReference type="EMBL" id="CP001351">
    <property type="protein sequence ID" value="ACL63064.1"/>
    <property type="molecule type" value="Genomic_DNA"/>
</dbReference>
<feature type="region of interest" description="Disordered" evidence="5">
    <location>
        <begin position="346"/>
        <end position="366"/>
    </location>
</feature>
<sequence>MSTIRNVRPADGPSEAGGAQEPPMSSDSDYGDAVCTPPDLLSFILRESAAAQLWLAILVIAVFLAGVAPLEIQRRAVSQAVKGADPHALLWLAALYALAACGLGLLKLVLNITRGFVSERAVRRLRASIMEDFHRSAEGRRLAQTRGVEIALVLDEAEPVGGFVGVCFSEPLLQTGVLLTTLGYLAFLNPLMALLTLAVFSPQLVFVPLMQRAINRRVSARISLLRRISGGLVGERSGSGALTAAEADQLQGVFLLNMGIFRIKFSMNFLMNMSYHLGVAGILGVGGYAVTTGDTEVSTVVAFVAGLSHMNDPWGDLVNWFRECSVTRTKYALIARATEAAAGRQEAGRTDYRSSLDTSGGHPCVG</sequence>
<comment type="subcellular location">
    <subcellularLocation>
        <location evidence="1">Cell membrane</location>
        <topology evidence="1">Multi-pass membrane protein</topology>
    </subcellularLocation>
</comment>
<protein>
    <submittedName>
        <fullName evidence="8">ABC-type multidrug transport system ATPase and permease components-like protein</fullName>
    </submittedName>
</protein>
<evidence type="ECO:0000256" key="4">
    <source>
        <dbReference type="ARBA" id="ARBA00023136"/>
    </source>
</evidence>
<keyword evidence="3 6" id="KW-1133">Transmembrane helix</keyword>
<dbReference type="Proteomes" id="UP000008207">
    <property type="component" value="Plasmid pMNOD02"/>
</dbReference>
<evidence type="ECO:0000256" key="5">
    <source>
        <dbReference type="SAM" id="MobiDB-lite"/>
    </source>
</evidence>
<dbReference type="PROSITE" id="PS50929">
    <property type="entry name" value="ABC_TM1F"/>
    <property type="match status" value="1"/>
</dbReference>
<dbReference type="InterPro" id="IPR011527">
    <property type="entry name" value="ABC1_TM_dom"/>
</dbReference>
<keyword evidence="4 6" id="KW-0472">Membrane</keyword>
<accession>B8IX23</accession>